<comment type="caution">
    <text evidence="1">The sequence shown here is derived from an EMBL/GenBank/DDBJ whole genome shotgun (WGS) entry which is preliminary data.</text>
</comment>
<dbReference type="EMBL" id="BMAR01000011">
    <property type="protein sequence ID" value="GFR45890.1"/>
    <property type="molecule type" value="Genomic_DNA"/>
</dbReference>
<dbReference type="AlphaFoldDB" id="A0AAD3HMM1"/>
<gene>
    <name evidence="1" type="ORF">Agub_g7346</name>
</gene>
<keyword evidence="2" id="KW-1185">Reference proteome</keyword>
<dbReference type="PANTHER" id="PTHR21087:SF16">
    <property type="entry name" value="SHIKIMATE KINASE 1, CHLOROPLASTIC"/>
    <property type="match status" value="1"/>
</dbReference>
<feature type="non-terminal residue" evidence="1">
    <location>
        <position position="1"/>
    </location>
</feature>
<reference evidence="1 2" key="1">
    <citation type="journal article" date="2021" name="Sci. Rep.">
        <title>Genome sequencing of the multicellular alga Astrephomene provides insights into convergent evolution of germ-soma differentiation.</title>
        <authorList>
            <person name="Yamashita S."/>
            <person name="Yamamoto K."/>
            <person name="Matsuzaki R."/>
            <person name="Suzuki S."/>
            <person name="Yamaguchi H."/>
            <person name="Hirooka S."/>
            <person name="Minakuchi Y."/>
            <person name="Miyagishima S."/>
            <person name="Kawachi M."/>
            <person name="Toyoda A."/>
            <person name="Nozaki H."/>
        </authorList>
    </citation>
    <scope>NUCLEOTIDE SEQUENCE [LARGE SCALE GENOMIC DNA]</scope>
    <source>
        <strain evidence="1 2">NIES-4017</strain>
    </source>
</reference>
<proteinExistence type="predicted"/>
<evidence type="ECO:0000313" key="2">
    <source>
        <dbReference type="Proteomes" id="UP001054857"/>
    </source>
</evidence>
<organism evidence="1 2">
    <name type="scientific">Astrephomene gubernaculifera</name>
    <dbReference type="NCBI Taxonomy" id="47775"/>
    <lineage>
        <taxon>Eukaryota</taxon>
        <taxon>Viridiplantae</taxon>
        <taxon>Chlorophyta</taxon>
        <taxon>core chlorophytes</taxon>
        <taxon>Chlorophyceae</taxon>
        <taxon>CS clade</taxon>
        <taxon>Chlamydomonadales</taxon>
        <taxon>Astrephomenaceae</taxon>
        <taxon>Astrephomene</taxon>
    </lineage>
</organism>
<dbReference type="PANTHER" id="PTHR21087">
    <property type="entry name" value="SHIKIMATE KINASE"/>
    <property type="match status" value="1"/>
</dbReference>
<name>A0AAD3HMM1_9CHLO</name>
<dbReference type="GO" id="GO:0004765">
    <property type="term" value="F:shikimate kinase activity"/>
    <property type="evidence" value="ECO:0007669"/>
    <property type="project" value="TreeGrafter"/>
</dbReference>
<protein>
    <submittedName>
        <fullName evidence="1">Uncharacterized protein</fullName>
    </submittedName>
</protein>
<evidence type="ECO:0000313" key="1">
    <source>
        <dbReference type="EMBL" id="GFR45890.1"/>
    </source>
</evidence>
<sequence length="317" mass="34637">MHSLVDGPTGRACLGTNTLLRPIFSHSVAPFKPAGARSRQVNQARRPLVPCATSEASAEPIASTSGAPDVDKELVAEKTREGMRRFAASTRKVGVSRLVVDSLKRVSMTFLCDDHALGFEVAKIIGSRLGWFSVDLKKVICGMRKVASIEELSKEELVSTEAEVLRGLRNQFRVIACPLPGGAVTVRQEIWSDLYGSVIVWIDEEDRPRPKPHTPERQLYGSKAEVAVRVKLNKGFSQRSGNSLSTRAQAAAAALMNRLCDHLAEYPDLTDRKRRYVEGGCRGDWPAVQPPEWSPALQELAAARGPLAGFPQQQGAE</sequence>
<dbReference type="Proteomes" id="UP001054857">
    <property type="component" value="Unassembled WGS sequence"/>
</dbReference>
<accession>A0AAD3HMM1</accession>
<dbReference type="GO" id="GO:0005829">
    <property type="term" value="C:cytosol"/>
    <property type="evidence" value="ECO:0007669"/>
    <property type="project" value="TreeGrafter"/>
</dbReference>